<dbReference type="InterPro" id="IPR029489">
    <property type="entry name" value="OGT/SEC/SPY_C"/>
</dbReference>
<evidence type="ECO:0000256" key="5">
    <source>
        <dbReference type="ARBA" id="ARBA00022679"/>
    </source>
</evidence>
<dbReference type="Gene3D" id="1.25.40.10">
    <property type="entry name" value="Tetratricopeptide repeat domain"/>
    <property type="match status" value="1"/>
</dbReference>
<proteinExistence type="inferred from homology"/>
<accession>A0ABM9DDX8</accession>
<dbReference type="Pfam" id="PF13432">
    <property type="entry name" value="TPR_16"/>
    <property type="match status" value="2"/>
</dbReference>
<dbReference type="InterPro" id="IPR011990">
    <property type="entry name" value="TPR-like_helical_dom_sf"/>
</dbReference>
<evidence type="ECO:0000256" key="3">
    <source>
        <dbReference type="ARBA" id="ARBA00011970"/>
    </source>
</evidence>
<dbReference type="Proteomes" id="UP001295463">
    <property type="component" value="Chromosome"/>
</dbReference>
<dbReference type="Pfam" id="PF13844">
    <property type="entry name" value="Glyco_transf_41"/>
    <property type="match status" value="2"/>
</dbReference>
<dbReference type="PANTHER" id="PTHR44835">
    <property type="entry name" value="UDP-N-ACETYLGLUCOSAMINE--PEPTIDE N-ACETYLGLUCOSAMINYLTRANSFERASE SPINDLY-RELATED"/>
    <property type="match status" value="1"/>
</dbReference>
<comment type="similarity">
    <text evidence="2">Belongs to the glycosyltransferase 41 family. O-GlcNAc transferase subfamily.</text>
</comment>
<comment type="pathway">
    <text evidence="1">Protein modification; protein glycosylation.</text>
</comment>
<gene>
    <name evidence="9" type="ORF">GEAMG1_2768</name>
</gene>
<keyword evidence="6" id="KW-0677">Repeat</keyword>
<keyword evidence="7" id="KW-0802">TPR repeat</keyword>
<name>A0ABM9DDX8_9BACT</name>
<organism evidence="9 10">
    <name type="scientific">Trichlorobacter ammonificans</name>
    <dbReference type="NCBI Taxonomy" id="2916410"/>
    <lineage>
        <taxon>Bacteria</taxon>
        <taxon>Pseudomonadati</taxon>
        <taxon>Thermodesulfobacteriota</taxon>
        <taxon>Desulfuromonadia</taxon>
        <taxon>Geobacterales</taxon>
        <taxon>Geobacteraceae</taxon>
        <taxon>Trichlorobacter</taxon>
    </lineage>
</organism>
<dbReference type="SUPFAM" id="SSF53756">
    <property type="entry name" value="UDP-Glycosyltransferase/glycogen phosphorylase"/>
    <property type="match status" value="1"/>
</dbReference>
<dbReference type="SUPFAM" id="SSF48452">
    <property type="entry name" value="TPR-like"/>
    <property type="match status" value="1"/>
</dbReference>
<evidence type="ECO:0000256" key="1">
    <source>
        <dbReference type="ARBA" id="ARBA00004922"/>
    </source>
</evidence>
<dbReference type="Gene3D" id="3.40.50.11380">
    <property type="match status" value="1"/>
</dbReference>
<sequence length="642" mass="72421">MPHTEAEQSLFYINRMLDLAASHLAAARTTIARDLCRKVLELHPGNFEASYLLARAAAKDNDHAAAAELIRAVVTPHTRDPALLREFADYHRKSGEHTQALTYFKTLAAQHPDSYDAWYHLAELWLDVGNSEGLQQALQHAGRLGDGRHSACYDLAALYERADLVSLAEQFLHNALHMAPNNTYYLGALANLLKRIGKADDAATYYSRLATDLPASDVNHQTHTNHLMNYICTTAFSPEAIYEHHLHWGKQCCRSVTVSSAPSRRTRQPERPLNIGYVSADFCRHPVAFFIEPLLSTHDQNHFKIFLYANLEYEDDVTAQIRQRPCSWRNIFGISDDEACRMIEADGIDILVDLGGLTRKNRLPIFARQPAPVQVTWLGYAHSTGLPTVDYRFTDAVADPPGMTEHLHTEQLYRLPDCFLGYHPPLDPPDISPLPHGANGYVTFVAFNNLAKTNDRLLGWWAEILKQVPDARLMLKDSSFTKDYRFREVWLDRFAALGVTADRICLLGRSATVHDHLRLLGTGDIALDTYPYNGTTTTCETLFMGTPVVTLAGPSHVARVSASILTCVGAPELIARTPEEYIAHAVSLATDTSRLQYYRTNLRHMMQKSPLMDFDGFARKIEIAYRDIWRRWCHTVEEREPA</sequence>
<keyword evidence="5" id="KW-0808">Transferase</keyword>
<dbReference type="Gene3D" id="3.40.50.2000">
    <property type="entry name" value="Glycogen Phosphorylase B"/>
    <property type="match status" value="1"/>
</dbReference>
<reference evidence="9 10" key="1">
    <citation type="submission" date="2022-03" db="EMBL/GenBank/DDBJ databases">
        <authorList>
            <person name="Koch H."/>
        </authorList>
    </citation>
    <scope>NUCLEOTIDE SEQUENCE [LARGE SCALE GENOMIC DNA]</scope>
    <source>
        <strain evidence="9 10">G1</strain>
    </source>
</reference>
<evidence type="ECO:0000256" key="7">
    <source>
        <dbReference type="ARBA" id="ARBA00022803"/>
    </source>
</evidence>
<dbReference type="EC" id="2.4.1.255" evidence="3"/>
<dbReference type="InterPro" id="IPR019734">
    <property type="entry name" value="TPR_rpt"/>
</dbReference>
<feature type="domain" description="O-GlcNAc transferase C-terminal" evidence="8">
    <location>
        <begin position="441"/>
        <end position="619"/>
    </location>
</feature>
<keyword evidence="4" id="KW-0328">Glycosyltransferase</keyword>
<keyword evidence="10" id="KW-1185">Reference proteome</keyword>
<dbReference type="InterPro" id="IPR051939">
    <property type="entry name" value="Glycosyltr_41/O-GlcNAc_trsf"/>
</dbReference>
<evidence type="ECO:0000256" key="2">
    <source>
        <dbReference type="ARBA" id="ARBA00005386"/>
    </source>
</evidence>
<dbReference type="PANTHER" id="PTHR44835:SF1">
    <property type="entry name" value="PROTEIN O-GLCNAC TRANSFERASE"/>
    <property type="match status" value="1"/>
</dbReference>
<evidence type="ECO:0000256" key="6">
    <source>
        <dbReference type="ARBA" id="ARBA00022737"/>
    </source>
</evidence>
<evidence type="ECO:0000259" key="8">
    <source>
        <dbReference type="Pfam" id="PF13844"/>
    </source>
</evidence>
<evidence type="ECO:0000313" key="9">
    <source>
        <dbReference type="EMBL" id="CAH2032604.1"/>
    </source>
</evidence>
<dbReference type="SMART" id="SM00028">
    <property type="entry name" value="TPR"/>
    <property type="match status" value="3"/>
</dbReference>
<evidence type="ECO:0000313" key="10">
    <source>
        <dbReference type="Proteomes" id="UP001295463"/>
    </source>
</evidence>
<feature type="domain" description="O-GlcNAc transferase C-terminal" evidence="8">
    <location>
        <begin position="223"/>
        <end position="422"/>
    </location>
</feature>
<protein>
    <recommendedName>
        <fullName evidence="3">protein O-GlcNAc transferase</fullName>
        <ecNumber evidence="3">2.4.1.255</ecNumber>
    </recommendedName>
</protein>
<dbReference type="EMBL" id="OW150024">
    <property type="protein sequence ID" value="CAH2032604.1"/>
    <property type="molecule type" value="Genomic_DNA"/>
</dbReference>
<dbReference type="RefSeq" id="WP_305733345.1">
    <property type="nucleotide sequence ID" value="NZ_OW150024.1"/>
</dbReference>
<evidence type="ECO:0000256" key="4">
    <source>
        <dbReference type="ARBA" id="ARBA00022676"/>
    </source>
</evidence>